<proteinExistence type="predicted"/>
<protein>
    <submittedName>
        <fullName evidence="1">Uncharacterized protein</fullName>
    </submittedName>
</protein>
<dbReference type="EMBL" id="JANEYF010002849">
    <property type="protein sequence ID" value="KAJ8941579.1"/>
    <property type="molecule type" value="Genomic_DNA"/>
</dbReference>
<name>A0AAV8XSD7_9CUCU</name>
<evidence type="ECO:0000313" key="2">
    <source>
        <dbReference type="Proteomes" id="UP001162156"/>
    </source>
</evidence>
<organism evidence="1 2">
    <name type="scientific">Rhamnusium bicolor</name>
    <dbReference type="NCBI Taxonomy" id="1586634"/>
    <lineage>
        <taxon>Eukaryota</taxon>
        <taxon>Metazoa</taxon>
        <taxon>Ecdysozoa</taxon>
        <taxon>Arthropoda</taxon>
        <taxon>Hexapoda</taxon>
        <taxon>Insecta</taxon>
        <taxon>Pterygota</taxon>
        <taxon>Neoptera</taxon>
        <taxon>Endopterygota</taxon>
        <taxon>Coleoptera</taxon>
        <taxon>Polyphaga</taxon>
        <taxon>Cucujiformia</taxon>
        <taxon>Chrysomeloidea</taxon>
        <taxon>Cerambycidae</taxon>
        <taxon>Lepturinae</taxon>
        <taxon>Rhagiini</taxon>
        <taxon>Rhamnusium</taxon>
    </lineage>
</organism>
<accession>A0AAV8XSD7</accession>
<evidence type="ECO:0000313" key="1">
    <source>
        <dbReference type="EMBL" id="KAJ8941579.1"/>
    </source>
</evidence>
<dbReference type="Proteomes" id="UP001162156">
    <property type="component" value="Unassembled WGS sequence"/>
</dbReference>
<reference evidence="1" key="1">
    <citation type="journal article" date="2023" name="Insect Mol. Biol.">
        <title>Genome sequencing provides insights into the evolution of gene families encoding plant cell wall-degrading enzymes in longhorned beetles.</title>
        <authorList>
            <person name="Shin N.R."/>
            <person name="Okamura Y."/>
            <person name="Kirsch R."/>
            <person name="Pauchet Y."/>
        </authorList>
    </citation>
    <scope>NUCLEOTIDE SEQUENCE</scope>
    <source>
        <strain evidence="1">RBIC_L_NR</strain>
    </source>
</reference>
<sequence>MEEHIVGFWERKTEWCLCCRSSYLTRGHNTNNMVEVSIRIIKDNILQLCKALNAVATIDFVSNQLEQHYVGCIRKYALSRVAKPELLYNKFYLKAKELEVKKDR</sequence>
<keyword evidence="2" id="KW-1185">Reference proteome</keyword>
<dbReference type="AlphaFoldDB" id="A0AAV8XSD7"/>
<gene>
    <name evidence="1" type="ORF">NQ314_010353</name>
</gene>
<comment type="caution">
    <text evidence="1">The sequence shown here is derived from an EMBL/GenBank/DDBJ whole genome shotgun (WGS) entry which is preliminary data.</text>
</comment>
<dbReference type="PANTHER" id="PTHR35385">
    <property type="entry name" value="PROTEIN B, PUTATIVE-RELATED-RELATED"/>
    <property type="match status" value="1"/>
</dbReference>
<dbReference type="PANTHER" id="PTHR35385:SF2">
    <property type="entry name" value="PROTEIN B, PUTATIVE-RELATED"/>
    <property type="match status" value="1"/>
</dbReference>